<proteinExistence type="predicted"/>
<dbReference type="EnsemblProtists" id="HpaT810848">
    <property type="protein sequence ID" value="HpaP810848"/>
    <property type="gene ID" value="HpaG810848"/>
</dbReference>
<dbReference type="VEuPathDB" id="FungiDB:HpaG810848"/>
<evidence type="ECO:0000313" key="1">
    <source>
        <dbReference type="EnsemblProtists" id="HpaP810848"/>
    </source>
</evidence>
<organism evidence="1 2">
    <name type="scientific">Hyaloperonospora arabidopsidis (strain Emoy2)</name>
    <name type="common">Downy mildew agent</name>
    <name type="synonym">Peronospora arabidopsidis</name>
    <dbReference type="NCBI Taxonomy" id="559515"/>
    <lineage>
        <taxon>Eukaryota</taxon>
        <taxon>Sar</taxon>
        <taxon>Stramenopiles</taxon>
        <taxon>Oomycota</taxon>
        <taxon>Peronosporomycetes</taxon>
        <taxon>Peronosporales</taxon>
        <taxon>Peronosporaceae</taxon>
        <taxon>Hyaloperonospora</taxon>
    </lineage>
</organism>
<keyword evidence="2" id="KW-1185">Reference proteome</keyword>
<accession>M4BWE7</accession>
<sequence length="75" mass="8439">MRDHWAKCKKRPRSIGQLDEVFQPSQEVGKVGASVGVGDAFIGECWRNMRTVPEPQNASLFFSGGRQHFYILTKG</sequence>
<name>M4BWE7_HYAAE</name>
<dbReference type="HOGENOM" id="CLU_2676325_0_0_1"/>
<evidence type="ECO:0000313" key="2">
    <source>
        <dbReference type="Proteomes" id="UP000011713"/>
    </source>
</evidence>
<dbReference type="Proteomes" id="UP000011713">
    <property type="component" value="Unassembled WGS sequence"/>
</dbReference>
<reference evidence="1" key="2">
    <citation type="submission" date="2015-06" db="UniProtKB">
        <authorList>
            <consortium name="EnsemblProtists"/>
        </authorList>
    </citation>
    <scope>IDENTIFICATION</scope>
    <source>
        <strain evidence="1">Emoy2</strain>
    </source>
</reference>
<reference evidence="2" key="1">
    <citation type="journal article" date="2010" name="Science">
        <title>Signatures of adaptation to obligate biotrophy in the Hyaloperonospora arabidopsidis genome.</title>
        <authorList>
            <person name="Baxter L."/>
            <person name="Tripathy S."/>
            <person name="Ishaque N."/>
            <person name="Boot N."/>
            <person name="Cabral A."/>
            <person name="Kemen E."/>
            <person name="Thines M."/>
            <person name="Ah-Fong A."/>
            <person name="Anderson R."/>
            <person name="Badejoko W."/>
            <person name="Bittner-Eddy P."/>
            <person name="Boore J.L."/>
            <person name="Chibucos M.C."/>
            <person name="Coates M."/>
            <person name="Dehal P."/>
            <person name="Delehaunty K."/>
            <person name="Dong S."/>
            <person name="Downton P."/>
            <person name="Dumas B."/>
            <person name="Fabro G."/>
            <person name="Fronick C."/>
            <person name="Fuerstenberg S.I."/>
            <person name="Fulton L."/>
            <person name="Gaulin E."/>
            <person name="Govers F."/>
            <person name="Hughes L."/>
            <person name="Humphray S."/>
            <person name="Jiang R.H."/>
            <person name="Judelson H."/>
            <person name="Kamoun S."/>
            <person name="Kyung K."/>
            <person name="Meijer H."/>
            <person name="Minx P."/>
            <person name="Morris P."/>
            <person name="Nelson J."/>
            <person name="Phuntumart V."/>
            <person name="Qutob D."/>
            <person name="Rehmany A."/>
            <person name="Rougon-Cardoso A."/>
            <person name="Ryden P."/>
            <person name="Torto-Alalibo T."/>
            <person name="Studholme D."/>
            <person name="Wang Y."/>
            <person name="Win J."/>
            <person name="Wood J."/>
            <person name="Clifton S.W."/>
            <person name="Rogers J."/>
            <person name="Van den Ackerveken G."/>
            <person name="Jones J.D."/>
            <person name="McDowell J.M."/>
            <person name="Beynon J."/>
            <person name="Tyler B.M."/>
        </authorList>
    </citation>
    <scope>NUCLEOTIDE SEQUENCE [LARGE SCALE GENOMIC DNA]</scope>
    <source>
        <strain evidence="2">Emoy2</strain>
    </source>
</reference>
<dbReference type="AlphaFoldDB" id="M4BWE7"/>
<dbReference type="EMBL" id="JH597999">
    <property type="status" value="NOT_ANNOTATED_CDS"/>
    <property type="molecule type" value="Genomic_DNA"/>
</dbReference>
<protein>
    <submittedName>
        <fullName evidence="1">Uncharacterized protein</fullName>
    </submittedName>
</protein>
<dbReference type="InParanoid" id="M4BWE7"/>